<accession>A0AAD6Z4J5</accession>
<sequence>MVISTMFTRNAYNARRWVAHRTTEPPQALVTCDKACAMYKEWRQGSRFLFPPPIFPSHRAFDFVGGQTLLGLNPMASPPTLRPQGHQSRPSMFRKSRPQESHPALTCQPTSYVPTPTHTIATVVGLISFCEWYPGGYSSANDAASDLTPEAGKRALLCGRRVGRSQIAASITPVRRVRYVVDDTLDSFFIGAVAHTRDFRRSDAHPLFFCSICDATIAACRDGLTFITGRPTQCRFATLARCPDVALPQSHSGRCREARSDSATKQTDEFIPPPLAGGSFWVVRRMNPGSEYEMRRSASGWQWRAHLHMLFGHFARIRGWLVNRLRVLVALSYFCVNLNGACRSGGIGQRRHTNGMASEDFWTKTTILLRLRQQNDTDTDKCTIALLCSAVFADRLCSVHSGSYYYACRTSRYGVLNLFGFLSSFPFPCSRRTCGPSSPDFPALLYLALAASVYVCSAPGPLLRMRRQSRSTVLTSFSSHSEDLHLFKVMYPTPAAMPLVCLVLSPLPHTSSATPSAPPALFLAQLEQAKKASAYADALLAFLRFPVPFPSLPFRLLSIVLGRNFGLSAPTYYRKSSQVKSSSSSTSLRRVQIGDYIAGDRSSFISFLAGRCFFRLLLLIPTILGTRVAGSLFNSCASAAQLIGSKTNIGYARRHFMLLELSHAGVGVGAVAVAPLPLVNH</sequence>
<dbReference type="EMBL" id="JARIHO010000091">
    <property type="protein sequence ID" value="KAJ7306830.1"/>
    <property type="molecule type" value="Genomic_DNA"/>
</dbReference>
<evidence type="ECO:0000256" key="1">
    <source>
        <dbReference type="SAM" id="MobiDB-lite"/>
    </source>
</evidence>
<keyword evidence="2" id="KW-0812">Transmembrane</keyword>
<organism evidence="3 4">
    <name type="scientific">Mycena albidolilacea</name>
    <dbReference type="NCBI Taxonomy" id="1033008"/>
    <lineage>
        <taxon>Eukaryota</taxon>
        <taxon>Fungi</taxon>
        <taxon>Dikarya</taxon>
        <taxon>Basidiomycota</taxon>
        <taxon>Agaricomycotina</taxon>
        <taxon>Agaricomycetes</taxon>
        <taxon>Agaricomycetidae</taxon>
        <taxon>Agaricales</taxon>
        <taxon>Marasmiineae</taxon>
        <taxon>Mycenaceae</taxon>
        <taxon>Mycena</taxon>
    </lineage>
</organism>
<evidence type="ECO:0000256" key="2">
    <source>
        <dbReference type="SAM" id="Phobius"/>
    </source>
</evidence>
<feature type="transmembrane region" description="Helical" evidence="2">
    <location>
        <begin position="656"/>
        <end position="678"/>
    </location>
</feature>
<name>A0AAD6Z4J5_9AGAR</name>
<protein>
    <submittedName>
        <fullName evidence="3">Uncharacterized protein</fullName>
    </submittedName>
</protein>
<gene>
    <name evidence="3" type="ORF">DFH08DRAFT_824557</name>
</gene>
<comment type="caution">
    <text evidence="3">The sequence shown here is derived from an EMBL/GenBank/DDBJ whole genome shotgun (WGS) entry which is preliminary data.</text>
</comment>
<keyword evidence="2" id="KW-1133">Transmembrane helix</keyword>
<keyword evidence="2" id="KW-0472">Membrane</keyword>
<feature type="region of interest" description="Disordered" evidence="1">
    <location>
        <begin position="76"/>
        <end position="105"/>
    </location>
</feature>
<proteinExistence type="predicted"/>
<keyword evidence="4" id="KW-1185">Reference proteome</keyword>
<dbReference type="Proteomes" id="UP001218218">
    <property type="component" value="Unassembled WGS sequence"/>
</dbReference>
<evidence type="ECO:0000313" key="3">
    <source>
        <dbReference type="EMBL" id="KAJ7306830.1"/>
    </source>
</evidence>
<reference evidence="3" key="1">
    <citation type="submission" date="2023-03" db="EMBL/GenBank/DDBJ databases">
        <title>Massive genome expansion in bonnet fungi (Mycena s.s.) driven by repeated elements and novel gene families across ecological guilds.</title>
        <authorList>
            <consortium name="Lawrence Berkeley National Laboratory"/>
            <person name="Harder C.B."/>
            <person name="Miyauchi S."/>
            <person name="Viragh M."/>
            <person name="Kuo A."/>
            <person name="Thoen E."/>
            <person name="Andreopoulos B."/>
            <person name="Lu D."/>
            <person name="Skrede I."/>
            <person name="Drula E."/>
            <person name="Henrissat B."/>
            <person name="Morin E."/>
            <person name="Kohler A."/>
            <person name="Barry K."/>
            <person name="LaButti K."/>
            <person name="Morin E."/>
            <person name="Salamov A."/>
            <person name="Lipzen A."/>
            <person name="Mereny Z."/>
            <person name="Hegedus B."/>
            <person name="Baldrian P."/>
            <person name="Stursova M."/>
            <person name="Weitz H."/>
            <person name="Taylor A."/>
            <person name="Grigoriev I.V."/>
            <person name="Nagy L.G."/>
            <person name="Martin F."/>
            <person name="Kauserud H."/>
        </authorList>
    </citation>
    <scope>NUCLEOTIDE SEQUENCE</scope>
    <source>
        <strain evidence="3">CBHHK002</strain>
    </source>
</reference>
<dbReference type="AlphaFoldDB" id="A0AAD6Z4J5"/>
<evidence type="ECO:0000313" key="4">
    <source>
        <dbReference type="Proteomes" id="UP001218218"/>
    </source>
</evidence>